<organism evidence="5 6">
    <name type="scientific">Pseudocohnilembus persalinus</name>
    <name type="common">Ciliate</name>
    <dbReference type="NCBI Taxonomy" id="266149"/>
    <lineage>
        <taxon>Eukaryota</taxon>
        <taxon>Sar</taxon>
        <taxon>Alveolata</taxon>
        <taxon>Ciliophora</taxon>
        <taxon>Intramacronucleata</taxon>
        <taxon>Oligohymenophorea</taxon>
        <taxon>Scuticociliatia</taxon>
        <taxon>Philasterida</taxon>
        <taxon>Pseudocohnilembidae</taxon>
        <taxon>Pseudocohnilembus</taxon>
    </lineage>
</organism>
<evidence type="ECO:0000256" key="3">
    <source>
        <dbReference type="SAM" id="Coils"/>
    </source>
</evidence>
<feature type="compositionally biased region" description="Low complexity" evidence="4">
    <location>
        <begin position="529"/>
        <end position="539"/>
    </location>
</feature>
<comment type="caution">
    <text evidence="5">The sequence shown here is derived from an EMBL/GenBank/DDBJ whole genome shotgun (WGS) entry which is preliminary data.</text>
</comment>
<feature type="coiled-coil region" evidence="3">
    <location>
        <begin position="271"/>
        <end position="305"/>
    </location>
</feature>
<evidence type="ECO:0000313" key="5">
    <source>
        <dbReference type="EMBL" id="KRX10801.1"/>
    </source>
</evidence>
<evidence type="ECO:0000256" key="2">
    <source>
        <dbReference type="ARBA" id="ARBA00044129"/>
    </source>
</evidence>
<keyword evidence="6" id="KW-1185">Reference proteome</keyword>
<feature type="region of interest" description="Disordered" evidence="4">
    <location>
        <begin position="510"/>
        <end position="539"/>
    </location>
</feature>
<proteinExistence type="inferred from homology"/>
<comment type="similarity">
    <text evidence="1">Belongs to the bacterial ribosomal protein bL21 family.</text>
</comment>
<dbReference type="GO" id="GO:0005762">
    <property type="term" value="C:mitochondrial large ribosomal subunit"/>
    <property type="evidence" value="ECO:0007669"/>
    <property type="project" value="TreeGrafter"/>
</dbReference>
<evidence type="ECO:0000313" key="6">
    <source>
        <dbReference type="Proteomes" id="UP000054937"/>
    </source>
</evidence>
<keyword evidence="3" id="KW-0175">Coiled coil</keyword>
<sequence length="1463" mass="173247">MHPYYRNIRRKWMIPLEKKKLRKERVQELREQTPEKLPEDEKFVVHNPVVGIEYPPKDDQIYAVLELLGKQYKVMQDDLLISDYIENYNINDSVVFDSVLLVGTPHYTSVGRPYVGTAKENGGFVLKKNKGHHRSKQPSLDIKSSINLGNVENEKQMIQILMNQINYTQNSDIQETDRNFDYKSEINTENSVFINKNIDIDRKMKQDSSKYIYQNKLKGNNLSSNQVINNQDFSENYLNTQSSFQSIEDHYSYMDNSKKLSHMLKKQIKEQIQHQQKSDRNNKNIENLQNEDQENQENNQKLQNQKFPIYGHKHKKSMSSNVIEQKNIYKNQYFDRNKYQFKNSSYSLNQKKSDQDIMISIQNQNNIQDSEQNEDQDQDLEQLIPYSQFQQKSFQYEQQQLLLKESEKQNKDCQYITDKQRVILTDISKNMVKQYQKEKNNLQENSSQYVTEGKNIQNNLKQKQCQQKKHGDKENMKYDVNIIHQLNDNNKCFKKEKSGQNDNQIEEYDYSQSKNNCRSQSRKSTMGQNSINYNTSNNNTNMINQQKIEQLINKYQKNSSYFNTAENTNKKDNQKYNKQYLKTEQQSKKENFLKFDKSENLDNFEFQEAIFFDESEKPQTNQMENKIQKNQLMSKNINSENQICLSEQLSPQNKPVNENFNSQIFKNQAAQRAQTQQTEENSYVNNLTLSTCQSAAKQDKQIKQLNDGKFEIEKENILPIFKLYQQNNENEKKVSFKQQDKDNQCIQYKGDYKNNQDSNNYDVFEENVDWNNFFNDEQQSGIDEKVKKCTFDNLKKGFDFSQKNPKNIKEYELYLKQQQKKQFLQEQLKKQKEFQEQQLPQKQAQVRNFKKKGISLVKFDQSQQQLQNFNDQTGKKVLQTYQSQKNLNQQQQPQNNEGYIEKQKAMITKNYKDNQQQLKQQNQQKEIVKQKTHFKSVEFKNNYINQNVQQQSQYLNLNFPNNSSYQSNNIRSNYVNQTSITQNQSTQQDTLNQTDYNNSIFNNYNYQSMDQDKSQSYLYIKPQEVSQQQNNFMKTSSGLSGDNIPVNPITTDKKESLTKRSFQNVDYLDSFRCTTYRGDKNEDKSVHFLSSFENNMEDSKIGNKYISIIMEEGQNHYDNQQFMNNDTYRSSNQTSKSCQQKQIQKNQNIHNEIKLNKNKEKKVLFNGQKGKSSRDYSILFTHINLENDQSQDITLEISDERDELNDSKYQNQILSPQHIDNQFSSMSGKRHVSFKNNQNQINIPLESNGDKAQKLKQNNNQYKNFNNLSLKSSVIQRSSVKKSVNFNTGIDFEYRNDNSRKNYESILQKQNQTENDFQGKKSARNIHSISVQITGKTQEDYINNSNSNAIILQNSKKQFANNNKINNFYKKENDEKQANKNFKNLQINNNIIYDDFSNLKPNTAIQLTENNRANQNNNNNYNSNKYVKKYKSFRIPNTTTSQNSYVNLEKLKMKEKPFFSKNW</sequence>
<dbReference type="InterPro" id="IPR028909">
    <property type="entry name" value="bL21-like"/>
</dbReference>
<reference evidence="5 6" key="1">
    <citation type="journal article" date="2015" name="Sci. Rep.">
        <title>Genome of the facultative scuticociliatosis pathogen Pseudocohnilembus persalinus provides insight into its virulence through horizontal gene transfer.</title>
        <authorList>
            <person name="Xiong J."/>
            <person name="Wang G."/>
            <person name="Cheng J."/>
            <person name="Tian M."/>
            <person name="Pan X."/>
            <person name="Warren A."/>
            <person name="Jiang C."/>
            <person name="Yuan D."/>
            <person name="Miao W."/>
        </authorList>
    </citation>
    <scope>NUCLEOTIDE SEQUENCE [LARGE SCALE GENOMIC DNA]</scope>
    <source>
        <strain evidence="5">36N120E</strain>
    </source>
</reference>
<dbReference type="EMBL" id="LDAU01000019">
    <property type="protein sequence ID" value="KRX10801.1"/>
    <property type="molecule type" value="Genomic_DNA"/>
</dbReference>
<feature type="compositionally biased region" description="Polar residues" evidence="4">
    <location>
        <begin position="510"/>
        <end position="528"/>
    </location>
</feature>
<gene>
    <name evidence="5" type="ORF">PPERSA_00971</name>
</gene>
<feature type="coiled-coil region" evidence="3">
    <location>
        <begin position="825"/>
        <end position="852"/>
    </location>
</feature>
<dbReference type="SUPFAM" id="SSF141091">
    <property type="entry name" value="L21p-like"/>
    <property type="match status" value="1"/>
</dbReference>
<dbReference type="GO" id="GO:0003735">
    <property type="term" value="F:structural constituent of ribosome"/>
    <property type="evidence" value="ECO:0007669"/>
    <property type="project" value="TreeGrafter"/>
</dbReference>
<dbReference type="PANTHER" id="PTHR21349:SF0">
    <property type="entry name" value="LARGE RIBOSOMAL SUBUNIT PROTEIN BL21M"/>
    <property type="match status" value="1"/>
</dbReference>
<dbReference type="Pfam" id="PF00829">
    <property type="entry name" value="Ribosomal_L21p"/>
    <property type="match status" value="1"/>
</dbReference>
<protein>
    <recommendedName>
        <fullName evidence="2">Large ribosomal subunit protein bL21m</fullName>
    </recommendedName>
</protein>
<dbReference type="Proteomes" id="UP000054937">
    <property type="component" value="Unassembled WGS sequence"/>
</dbReference>
<dbReference type="PANTHER" id="PTHR21349">
    <property type="entry name" value="50S RIBOSOMAL PROTEIN L21"/>
    <property type="match status" value="1"/>
</dbReference>
<feature type="coiled-coil region" evidence="3">
    <location>
        <begin position="904"/>
        <end position="931"/>
    </location>
</feature>
<evidence type="ECO:0000256" key="1">
    <source>
        <dbReference type="ARBA" id="ARBA00008563"/>
    </source>
</evidence>
<dbReference type="InterPro" id="IPR036164">
    <property type="entry name" value="bL21-like_sf"/>
</dbReference>
<name>A0A0V0R8K6_PSEPJ</name>
<dbReference type="OrthoDB" id="5994at2759"/>
<dbReference type="InParanoid" id="A0A0V0R8K6"/>
<feature type="coiled-coil region" evidence="3">
    <location>
        <begin position="425"/>
        <end position="452"/>
    </location>
</feature>
<accession>A0A0V0R8K6</accession>
<evidence type="ECO:0000256" key="4">
    <source>
        <dbReference type="SAM" id="MobiDB-lite"/>
    </source>
</evidence>